<sequence length="72" mass="8257">MLSPAVSSTCKTVILVAITPSTLTFVFFKRTTKFFFCFLLVFFVCVFLIFYFVFTTLHQSAWAATLHTSRTL</sequence>
<reference evidence="2" key="2">
    <citation type="journal article" date="2015" name="Fish Shellfish Immunol.">
        <title>Early steps in the European eel (Anguilla anguilla)-Vibrio vulnificus interaction in the gills: Role of the RtxA13 toxin.</title>
        <authorList>
            <person name="Callol A."/>
            <person name="Pajuelo D."/>
            <person name="Ebbesson L."/>
            <person name="Teles M."/>
            <person name="MacKenzie S."/>
            <person name="Amaro C."/>
        </authorList>
    </citation>
    <scope>NUCLEOTIDE SEQUENCE</scope>
</reference>
<evidence type="ECO:0000256" key="1">
    <source>
        <dbReference type="SAM" id="Phobius"/>
    </source>
</evidence>
<protein>
    <submittedName>
        <fullName evidence="2">Uncharacterized protein</fullName>
    </submittedName>
</protein>
<name>A0A0E9X0S0_ANGAN</name>
<accession>A0A0E9X0S0</accession>
<feature type="transmembrane region" description="Helical" evidence="1">
    <location>
        <begin position="12"/>
        <end position="28"/>
    </location>
</feature>
<evidence type="ECO:0000313" key="2">
    <source>
        <dbReference type="EMBL" id="JAH95268.1"/>
    </source>
</evidence>
<organism evidence="2">
    <name type="scientific">Anguilla anguilla</name>
    <name type="common">European freshwater eel</name>
    <name type="synonym">Muraena anguilla</name>
    <dbReference type="NCBI Taxonomy" id="7936"/>
    <lineage>
        <taxon>Eukaryota</taxon>
        <taxon>Metazoa</taxon>
        <taxon>Chordata</taxon>
        <taxon>Craniata</taxon>
        <taxon>Vertebrata</taxon>
        <taxon>Euteleostomi</taxon>
        <taxon>Actinopterygii</taxon>
        <taxon>Neopterygii</taxon>
        <taxon>Teleostei</taxon>
        <taxon>Anguilliformes</taxon>
        <taxon>Anguillidae</taxon>
        <taxon>Anguilla</taxon>
    </lineage>
</organism>
<proteinExistence type="predicted"/>
<reference evidence="2" key="1">
    <citation type="submission" date="2014-11" db="EMBL/GenBank/DDBJ databases">
        <authorList>
            <person name="Amaro Gonzalez C."/>
        </authorList>
    </citation>
    <scope>NUCLEOTIDE SEQUENCE</scope>
</reference>
<keyword evidence="1" id="KW-1133">Transmembrane helix</keyword>
<feature type="transmembrane region" description="Helical" evidence="1">
    <location>
        <begin position="35"/>
        <end position="54"/>
    </location>
</feature>
<keyword evidence="1" id="KW-0812">Transmembrane</keyword>
<dbReference type="AlphaFoldDB" id="A0A0E9X0S0"/>
<dbReference type="EMBL" id="GBXM01013309">
    <property type="protein sequence ID" value="JAH95268.1"/>
    <property type="molecule type" value="Transcribed_RNA"/>
</dbReference>
<keyword evidence="1" id="KW-0472">Membrane</keyword>